<comment type="similarity">
    <text evidence="1">Belongs to the peptidase M16 family.</text>
</comment>
<dbReference type="Pfam" id="PF05193">
    <property type="entry name" value="Peptidase_M16_C"/>
    <property type="match status" value="2"/>
</dbReference>
<comment type="caution">
    <text evidence="6">The sequence shown here is derived from an EMBL/GenBank/DDBJ whole genome shotgun (WGS) entry which is preliminary data.</text>
</comment>
<keyword evidence="2" id="KW-0482">Metalloprotease</keyword>
<evidence type="ECO:0000259" key="5">
    <source>
        <dbReference type="Pfam" id="PF05193"/>
    </source>
</evidence>
<dbReference type="RefSeq" id="WP_305173338.1">
    <property type="nucleotide sequence ID" value="NZ_JAUUDS010000004.1"/>
</dbReference>
<feature type="domain" description="Peptidase M16 C-terminal" evidence="5">
    <location>
        <begin position="198"/>
        <end position="377"/>
    </location>
</feature>
<dbReference type="EMBL" id="JAUUDS010000004">
    <property type="protein sequence ID" value="MDP1027629.1"/>
    <property type="molecule type" value="Genomic_DNA"/>
</dbReference>
<evidence type="ECO:0000256" key="2">
    <source>
        <dbReference type="ARBA" id="ARBA00023049"/>
    </source>
</evidence>
<dbReference type="InterPro" id="IPR011765">
    <property type="entry name" value="Pept_M16_N"/>
</dbReference>
<dbReference type="InterPro" id="IPR007863">
    <property type="entry name" value="Peptidase_M16_C"/>
</dbReference>
<feature type="chain" id="PRO_5046824058" evidence="3">
    <location>
        <begin position="21"/>
        <end position="936"/>
    </location>
</feature>
<dbReference type="PANTHER" id="PTHR11851:SF49">
    <property type="entry name" value="MITOCHONDRIAL-PROCESSING PEPTIDASE SUBUNIT ALPHA"/>
    <property type="match status" value="1"/>
</dbReference>
<name>A0ABT9EL03_9SPHN</name>
<dbReference type="PANTHER" id="PTHR11851">
    <property type="entry name" value="METALLOPROTEASE"/>
    <property type="match status" value="1"/>
</dbReference>
<keyword evidence="3" id="KW-0732">Signal</keyword>
<dbReference type="Proteomes" id="UP001230685">
    <property type="component" value="Unassembled WGS sequence"/>
</dbReference>
<feature type="domain" description="Peptidase M16 N-terminal" evidence="4">
    <location>
        <begin position="44"/>
        <end position="188"/>
    </location>
</feature>
<evidence type="ECO:0000256" key="3">
    <source>
        <dbReference type="SAM" id="SignalP"/>
    </source>
</evidence>
<dbReference type="InterPro" id="IPR011249">
    <property type="entry name" value="Metalloenz_LuxS/M16"/>
</dbReference>
<dbReference type="InterPro" id="IPR050361">
    <property type="entry name" value="MPP/UQCRC_Complex"/>
</dbReference>
<accession>A0ABT9EL03</accession>
<feature type="domain" description="Peptidase M16 N-terminal" evidence="4">
    <location>
        <begin position="508"/>
        <end position="619"/>
    </location>
</feature>
<organism evidence="6 7">
    <name type="scientific">Sphingomonas aurea</name>
    <dbReference type="NCBI Taxonomy" id="3063994"/>
    <lineage>
        <taxon>Bacteria</taxon>
        <taxon>Pseudomonadati</taxon>
        <taxon>Pseudomonadota</taxon>
        <taxon>Alphaproteobacteria</taxon>
        <taxon>Sphingomonadales</taxon>
        <taxon>Sphingomonadaceae</taxon>
        <taxon>Sphingomonas</taxon>
    </lineage>
</organism>
<evidence type="ECO:0000313" key="6">
    <source>
        <dbReference type="EMBL" id="MDP1027629.1"/>
    </source>
</evidence>
<keyword evidence="2" id="KW-0378">Hydrolase</keyword>
<feature type="signal peptide" evidence="3">
    <location>
        <begin position="1"/>
        <end position="20"/>
    </location>
</feature>
<proteinExistence type="inferred from homology"/>
<protein>
    <submittedName>
        <fullName evidence="6">Pitrilysin family protein</fullName>
    </submittedName>
</protein>
<dbReference type="Gene3D" id="3.30.830.10">
    <property type="entry name" value="Metalloenzyme, LuxS/M16 peptidase-like"/>
    <property type="match status" value="4"/>
</dbReference>
<keyword evidence="7" id="KW-1185">Reference proteome</keyword>
<sequence>MRHAILAAALLAGTALPVAAQVQQQAAVAPIGFTERTLANGLRVYAIRDTTTPNVSVQVWYGVGGRDDPRARSGFAHLFEHLMFKATRNLVPEQMDRLTEDVGGYNNASTNSDYTNYYEVVPANHLQRLLFAEADRMASLVVEPASFASERDVVKEEYRQGLARPYGSLFQTLLPALSYTRDPYARGVIGDVANLDAATIDDVRAFHATWYRPDNAVLVVAGNFDPAQLNAWVDRYFARIKRPAGAIPRVTITEPPRTAPVHRTVYAANTPLPAVLLSWQAPPMKSDDVPALAVLDAILATGEHSRLYESLVYRDQLAQSAETSLDLRAATGIYAVYAIMAGGKSAEAGEAALRREVARLRDAPVTPAELAEAKNELVTAALRERETAEGKASLLANDVILTGDPRTSERHLAAIQRVTAADVQRVARRYLTDAQSAALRYLPAKPGAKGDTVDVAATVVTAPLVAPRDVALVQPASAADRVPPPPPGPAIAPTAPAITEQQLPNGLRVVTVERHDLPLVTAELIASGGGSADPAGRAGTASLAATLLTKGTATRSATDIVRAIEALGGSIGSAADRDAAQISIAVTSGQLRAAMPILADIAMRPAFAAEEIERARAQAIDAATVSLTDPPQLAGLVAGRAVFGAGPYAAPMEGTPTSLKAITRADIAAAYAGSWSPDRAALVLVGDITPAAARALAATTLGDWKATPGRAAVAAAPFGTPRVIVVDMPDAAQAGVVVVRPGVARADPRYYPLMLGNTVLGGGFSSRLNQEIRIKRGLAYGASSSVLARRLPGSIAARTQTKNATADEAIALIVTEMTRMGAAAVPVAELDTRKAVLVGGFGRVVETNDGLASLLADHLAEGVPLTEVGQYPTRIEAIAAAEVQSVAAALLDPTPASIVVVGDAKQFVEPLRARYPALEVIPAAALDLDRPSLKRP</sequence>
<dbReference type="SUPFAM" id="SSF63411">
    <property type="entry name" value="LuxS/MPP-like metallohydrolase"/>
    <property type="match status" value="4"/>
</dbReference>
<dbReference type="Pfam" id="PF00675">
    <property type="entry name" value="Peptidase_M16"/>
    <property type="match status" value="2"/>
</dbReference>
<feature type="domain" description="Peptidase M16 C-terminal" evidence="5">
    <location>
        <begin position="662"/>
        <end position="835"/>
    </location>
</feature>
<gene>
    <name evidence="6" type="ORF">Q5H91_10425</name>
</gene>
<evidence type="ECO:0000259" key="4">
    <source>
        <dbReference type="Pfam" id="PF00675"/>
    </source>
</evidence>
<evidence type="ECO:0000256" key="1">
    <source>
        <dbReference type="ARBA" id="ARBA00007261"/>
    </source>
</evidence>
<reference evidence="6 7" key="1">
    <citation type="submission" date="2023-07" db="EMBL/GenBank/DDBJ databases">
        <authorList>
            <person name="Kim M.K."/>
        </authorList>
    </citation>
    <scope>NUCLEOTIDE SEQUENCE [LARGE SCALE GENOMIC DNA]</scope>
    <source>
        <strain evidence="6 7">KR1UV-12</strain>
    </source>
</reference>
<evidence type="ECO:0000313" key="7">
    <source>
        <dbReference type="Proteomes" id="UP001230685"/>
    </source>
</evidence>
<keyword evidence="2" id="KW-0645">Protease</keyword>